<dbReference type="EMBL" id="JBFXLT010000088">
    <property type="protein sequence ID" value="KAL2809454.1"/>
    <property type="molecule type" value="Genomic_DNA"/>
</dbReference>
<feature type="compositionally biased region" description="Basic and acidic residues" evidence="1">
    <location>
        <begin position="1"/>
        <end position="10"/>
    </location>
</feature>
<reference evidence="2 3" key="1">
    <citation type="submission" date="2024-07" db="EMBL/GenBank/DDBJ databases">
        <title>Section-level genome sequencing and comparative genomics of Aspergillus sections Usti and Cavernicolus.</title>
        <authorList>
            <consortium name="Lawrence Berkeley National Laboratory"/>
            <person name="Nybo J.L."/>
            <person name="Vesth T.C."/>
            <person name="Theobald S."/>
            <person name="Frisvad J.C."/>
            <person name="Larsen T.O."/>
            <person name="Kjaerboelling I."/>
            <person name="Rothschild-Mancinelli K."/>
            <person name="Lyhne E.K."/>
            <person name="Kogle M.E."/>
            <person name="Barry K."/>
            <person name="Clum A."/>
            <person name="Na H."/>
            <person name="Ledsgaard L."/>
            <person name="Lin J."/>
            <person name="Lipzen A."/>
            <person name="Kuo A."/>
            <person name="Riley R."/>
            <person name="Mondo S."/>
            <person name="Labutti K."/>
            <person name="Haridas S."/>
            <person name="Pangalinan J."/>
            <person name="Salamov A.A."/>
            <person name="Simmons B.A."/>
            <person name="Magnuson J.K."/>
            <person name="Chen J."/>
            <person name="Drula E."/>
            <person name="Henrissat B."/>
            <person name="Wiebenga A."/>
            <person name="Lubbers R.J."/>
            <person name="Gomes A.C."/>
            <person name="Makela M.R."/>
            <person name="Stajich J."/>
            <person name="Grigoriev I.V."/>
            <person name="Mortensen U.H."/>
            <person name="De Vries R.P."/>
            <person name="Baker S.E."/>
            <person name="Andersen M.R."/>
        </authorList>
    </citation>
    <scope>NUCLEOTIDE SEQUENCE [LARGE SCALE GENOMIC DNA]</scope>
    <source>
        <strain evidence="2 3">CBS 588.65</strain>
    </source>
</reference>
<evidence type="ECO:0000256" key="1">
    <source>
        <dbReference type="SAM" id="MobiDB-lite"/>
    </source>
</evidence>
<organism evidence="2 3">
    <name type="scientific">Aspergillus granulosus</name>
    <dbReference type="NCBI Taxonomy" id="176169"/>
    <lineage>
        <taxon>Eukaryota</taxon>
        <taxon>Fungi</taxon>
        <taxon>Dikarya</taxon>
        <taxon>Ascomycota</taxon>
        <taxon>Pezizomycotina</taxon>
        <taxon>Eurotiomycetes</taxon>
        <taxon>Eurotiomycetidae</taxon>
        <taxon>Eurotiales</taxon>
        <taxon>Aspergillaceae</taxon>
        <taxon>Aspergillus</taxon>
        <taxon>Aspergillus subgen. Nidulantes</taxon>
    </lineage>
</organism>
<feature type="region of interest" description="Disordered" evidence="1">
    <location>
        <begin position="94"/>
        <end position="127"/>
    </location>
</feature>
<proteinExistence type="predicted"/>
<protein>
    <submittedName>
        <fullName evidence="2">Uncharacterized protein</fullName>
    </submittedName>
</protein>
<evidence type="ECO:0000313" key="2">
    <source>
        <dbReference type="EMBL" id="KAL2809454.1"/>
    </source>
</evidence>
<feature type="compositionally biased region" description="Acidic residues" evidence="1">
    <location>
        <begin position="108"/>
        <end position="119"/>
    </location>
</feature>
<comment type="caution">
    <text evidence="2">The sequence shown here is derived from an EMBL/GenBank/DDBJ whole genome shotgun (WGS) entry which is preliminary data.</text>
</comment>
<feature type="region of interest" description="Disordered" evidence="1">
    <location>
        <begin position="1"/>
        <end position="24"/>
    </location>
</feature>
<keyword evidence="3" id="KW-1185">Reference proteome</keyword>
<gene>
    <name evidence="2" type="ORF">BJX63DRAFT_435119</name>
</gene>
<accession>A0ABR4H1X5</accession>
<evidence type="ECO:0000313" key="3">
    <source>
        <dbReference type="Proteomes" id="UP001610334"/>
    </source>
</evidence>
<name>A0ABR4H1X5_9EURO</name>
<sequence>MTSRHERQDDVPVATYTTSPVPEASSPWGFPCSAMRWTMRIQCSYRFRVVRSSLVRLVDSQGWKEGTLMRNPTFLERDERGMINQSNAVKGGLRQVKPGCKGGYNEGPGEDDLPAETEETGQSNTRKVSEFGLLEELKLSRDG</sequence>
<dbReference type="Proteomes" id="UP001610334">
    <property type="component" value="Unassembled WGS sequence"/>
</dbReference>